<gene>
    <name evidence="1" type="ORF">PACLA_8A082707</name>
</gene>
<comment type="caution">
    <text evidence="1">The sequence shown here is derived from an EMBL/GenBank/DDBJ whole genome shotgun (WGS) entry which is preliminary data.</text>
</comment>
<sequence>MSPTPTIESLSASLHSYRGHLSRVINSANKSVSEFIDSQDAASIIERKENVKKYFHKIESLTIAIQELDPSNISKYDMDLTKDEERTDDVIHALSKAAKAIASPPADVRRHAGSKSRRINDSLKPTVLSKDASPTELRHWIDSFKAYYSSNDMDDFSKEERRSYFKILLDSDLKTRIMAKMNDNTDVFGEDGCLQLLENDFLGRYPLFSRRLDFFQCQQRNGQAFTDFMAKLKELSRLADLEKLSVEEIFVFCLLRGTTDSTLLDDLLELPEKTLKDVENAGKMYESKLISRSKLNANPNEA</sequence>
<dbReference type="AlphaFoldDB" id="A0A6S7LVU4"/>
<accession>A0A6S7LVU4</accession>
<dbReference type="Proteomes" id="UP001152795">
    <property type="component" value="Unassembled WGS sequence"/>
</dbReference>
<evidence type="ECO:0000313" key="1">
    <source>
        <dbReference type="EMBL" id="CAB4046073.1"/>
    </source>
</evidence>
<organism evidence="1 2">
    <name type="scientific">Paramuricea clavata</name>
    <name type="common">Red gorgonian</name>
    <name type="synonym">Violescent sea-whip</name>
    <dbReference type="NCBI Taxonomy" id="317549"/>
    <lineage>
        <taxon>Eukaryota</taxon>
        <taxon>Metazoa</taxon>
        <taxon>Cnidaria</taxon>
        <taxon>Anthozoa</taxon>
        <taxon>Octocorallia</taxon>
        <taxon>Malacalcyonacea</taxon>
        <taxon>Plexauridae</taxon>
        <taxon>Paramuricea</taxon>
    </lineage>
</organism>
<name>A0A6S7LVU4_PARCT</name>
<proteinExistence type="predicted"/>
<keyword evidence="2" id="KW-1185">Reference proteome</keyword>
<dbReference type="EMBL" id="CACRXK020045450">
    <property type="protein sequence ID" value="CAB4046073.1"/>
    <property type="molecule type" value="Genomic_DNA"/>
</dbReference>
<protein>
    <submittedName>
        <fullName evidence="1">Uncharacterized protein</fullName>
    </submittedName>
</protein>
<reference evidence="1" key="1">
    <citation type="submission" date="2020-04" db="EMBL/GenBank/DDBJ databases">
        <authorList>
            <person name="Alioto T."/>
            <person name="Alioto T."/>
            <person name="Gomez Garrido J."/>
        </authorList>
    </citation>
    <scope>NUCLEOTIDE SEQUENCE</scope>
    <source>
        <strain evidence="1">A484AB</strain>
    </source>
</reference>
<evidence type="ECO:0000313" key="2">
    <source>
        <dbReference type="Proteomes" id="UP001152795"/>
    </source>
</evidence>
<feature type="non-terminal residue" evidence="1">
    <location>
        <position position="302"/>
    </location>
</feature>